<feature type="transmembrane region" description="Helical" evidence="6">
    <location>
        <begin position="7"/>
        <end position="28"/>
    </location>
</feature>
<dbReference type="EMBL" id="CP035704">
    <property type="protein sequence ID" value="QBB72550.1"/>
    <property type="molecule type" value="Genomic_DNA"/>
</dbReference>
<evidence type="ECO:0000313" key="8">
    <source>
        <dbReference type="EMBL" id="QBB72550.1"/>
    </source>
</evidence>
<organism evidence="8 9">
    <name type="scientific">Pseudolysobacter antarcticus</name>
    <dbReference type="NCBI Taxonomy" id="2511995"/>
    <lineage>
        <taxon>Bacteria</taxon>
        <taxon>Pseudomonadati</taxon>
        <taxon>Pseudomonadota</taxon>
        <taxon>Gammaproteobacteria</taxon>
        <taxon>Lysobacterales</taxon>
        <taxon>Rhodanobacteraceae</taxon>
        <taxon>Pseudolysobacter</taxon>
    </lineage>
</organism>
<evidence type="ECO:0000256" key="3">
    <source>
        <dbReference type="ARBA" id="ARBA00022692"/>
    </source>
</evidence>
<dbReference type="Proteomes" id="UP000291562">
    <property type="component" value="Chromosome"/>
</dbReference>
<dbReference type="GO" id="GO:0005886">
    <property type="term" value="C:plasma membrane"/>
    <property type="evidence" value="ECO:0007669"/>
    <property type="project" value="TreeGrafter"/>
</dbReference>
<dbReference type="OrthoDB" id="5966606at2"/>
<dbReference type="Pfam" id="PF04138">
    <property type="entry name" value="GtrA_DPMS_TM"/>
    <property type="match status" value="1"/>
</dbReference>
<feature type="transmembrane region" description="Helical" evidence="6">
    <location>
        <begin position="40"/>
        <end position="59"/>
    </location>
</feature>
<feature type="transmembrane region" description="Helical" evidence="6">
    <location>
        <begin position="71"/>
        <end position="94"/>
    </location>
</feature>
<feature type="transmembrane region" description="Helical" evidence="6">
    <location>
        <begin position="106"/>
        <end position="124"/>
    </location>
</feature>
<comment type="similarity">
    <text evidence="2">Belongs to the GtrA family.</text>
</comment>
<accession>A0A411HQ45</accession>
<dbReference type="KEGG" id="xbc:ELE36_04170"/>
<dbReference type="InterPro" id="IPR051401">
    <property type="entry name" value="GtrA_CellWall_Glycosyl"/>
</dbReference>
<name>A0A411HQ45_9GAMM</name>
<keyword evidence="4 6" id="KW-1133">Transmembrane helix</keyword>
<dbReference type="AlphaFoldDB" id="A0A411HQ45"/>
<evidence type="ECO:0000313" key="9">
    <source>
        <dbReference type="Proteomes" id="UP000291562"/>
    </source>
</evidence>
<evidence type="ECO:0000256" key="1">
    <source>
        <dbReference type="ARBA" id="ARBA00004141"/>
    </source>
</evidence>
<protein>
    <submittedName>
        <fullName evidence="8">GtrA family protein</fullName>
    </submittedName>
</protein>
<keyword evidence="3 6" id="KW-0812">Transmembrane</keyword>
<proteinExistence type="inferred from homology"/>
<reference evidence="8 9" key="1">
    <citation type="submission" date="2019-01" db="EMBL/GenBank/DDBJ databases">
        <title>Pseudolysobacter antarctica gen. nov., sp. nov., isolated from Fildes Peninsula, Antarctica.</title>
        <authorList>
            <person name="Wei Z."/>
            <person name="Peng F."/>
        </authorList>
    </citation>
    <scope>NUCLEOTIDE SEQUENCE [LARGE SCALE GENOMIC DNA]</scope>
    <source>
        <strain evidence="8 9">AQ6-296</strain>
    </source>
</reference>
<dbReference type="PANTHER" id="PTHR38459:SF1">
    <property type="entry name" value="PROPHAGE BACTOPRENOL-LINKED GLUCOSE TRANSLOCASE HOMOLOG"/>
    <property type="match status" value="1"/>
</dbReference>
<keyword evidence="5 6" id="KW-0472">Membrane</keyword>
<evidence type="ECO:0000256" key="2">
    <source>
        <dbReference type="ARBA" id="ARBA00009399"/>
    </source>
</evidence>
<sequence length="135" mass="14898">MSALSQSVRFIAVGVLQICIDSGIYIALTALGLSTPPSNLCGRIGGAAFGFWLNGKITFKRQQQPHIGLRLARYASLWIAMTIISTTLLTLIARHAGLTHAWWSKPLIEGVLGIVSFLVSRYWVYRQKSPLREKA</sequence>
<evidence type="ECO:0000259" key="7">
    <source>
        <dbReference type="Pfam" id="PF04138"/>
    </source>
</evidence>
<comment type="subcellular location">
    <subcellularLocation>
        <location evidence="1">Membrane</location>
        <topology evidence="1">Multi-pass membrane protein</topology>
    </subcellularLocation>
</comment>
<evidence type="ECO:0000256" key="4">
    <source>
        <dbReference type="ARBA" id="ARBA00022989"/>
    </source>
</evidence>
<gene>
    <name evidence="8" type="ORF">ELE36_04170</name>
</gene>
<dbReference type="InterPro" id="IPR007267">
    <property type="entry name" value="GtrA_DPMS_TM"/>
</dbReference>
<dbReference type="PANTHER" id="PTHR38459">
    <property type="entry name" value="PROPHAGE BACTOPRENOL-LINKED GLUCOSE TRANSLOCASE HOMOLOG"/>
    <property type="match status" value="1"/>
</dbReference>
<evidence type="ECO:0000256" key="5">
    <source>
        <dbReference type="ARBA" id="ARBA00023136"/>
    </source>
</evidence>
<dbReference type="GO" id="GO:0000271">
    <property type="term" value="P:polysaccharide biosynthetic process"/>
    <property type="evidence" value="ECO:0007669"/>
    <property type="project" value="InterPro"/>
</dbReference>
<feature type="domain" description="GtrA/DPMS transmembrane" evidence="7">
    <location>
        <begin position="9"/>
        <end position="124"/>
    </location>
</feature>
<evidence type="ECO:0000256" key="6">
    <source>
        <dbReference type="SAM" id="Phobius"/>
    </source>
</evidence>
<keyword evidence="9" id="KW-1185">Reference proteome</keyword>